<dbReference type="InterPro" id="IPR013783">
    <property type="entry name" value="Ig-like_fold"/>
</dbReference>
<comment type="caution">
    <text evidence="1">The sequence shown here is derived from an EMBL/GenBank/DDBJ whole genome shotgun (WGS) entry which is preliminary data.</text>
</comment>
<evidence type="ECO:0000313" key="1">
    <source>
        <dbReference type="EMBL" id="NCN64941.1"/>
    </source>
</evidence>
<dbReference type="AlphaFoldDB" id="A0A8J7YSJ0"/>
<dbReference type="SUPFAM" id="SSF49265">
    <property type="entry name" value="Fibronectin type III"/>
    <property type="match status" value="1"/>
</dbReference>
<dbReference type="Proteomes" id="UP000768163">
    <property type="component" value="Unassembled WGS sequence"/>
</dbReference>
<dbReference type="Gene3D" id="2.60.40.10">
    <property type="entry name" value="Immunoglobulins"/>
    <property type="match status" value="1"/>
</dbReference>
<feature type="non-terminal residue" evidence="1">
    <location>
        <position position="1"/>
    </location>
</feature>
<evidence type="ECO:0008006" key="3">
    <source>
        <dbReference type="Google" id="ProtNLM"/>
    </source>
</evidence>
<proteinExistence type="predicted"/>
<dbReference type="EMBL" id="JAACVF010000061">
    <property type="protein sequence ID" value="NCN64941.1"/>
    <property type="molecule type" value="Genomic_DNA"/>
</dbReference>
<gene>
    <name evidence="1" type="ORF">GW910_02540</name>
</gene>
<dbReference type="InterPro" id="IPR036116">
    <property type="entry name" value="FN3_sf"/>
</dbReference>
<name>A0A8J7YSJ0_9ARCH</name>
<accession>A0A8J7YSJ0</accession>
<reference evidence="1" key="1">
    <citation type="submission" date="2019-11" db="EMBL/GenBank/DDBJ databases">
        <title>Lipid analysis of CO2-rich subsurface aquifers suggests an autotrophy-based deep biosphere with lysolipids enriched in CPR bacteria.</title>
        <authorList>
            <person name="Probst A.J."/>
            <person name="Elling F.J."/>
            <person name="Castelle C.J."/>
            <person name="Zhu Q."/>
            <person name="Elvert M."/>
            <person name="Birarda G."/>
            <person name="Holman H.-Y."/>
            <person name="Lane K.R."/>
            <person name="Ladd B."/>
            <person name="Ryan M.C."/>
            <person name="Woyke T."/>
            <person name="Hinrichs K.-U."/>
            <person name="Banfield J.F."/>
        </authorList>
    </citation>
    <scope>NUCLEOTIDE SEQUENCE</scope>
    <source>
        <strain evidence="1">CG_2015-01_33_1645</strain>
    </source>
</reference>
<organism evidence="1 2">
    <name type="scientific">Candidatus Altarchaeum hamiconexum</name>
    <dbReference type="NCBI Taxonomy" id="1803513"/>
    <lineage>
        <taxon>Archaea</taxon>
        <taxon>Candidatus Altarchaeota</taxon>
        <taxon>Candidatus Altiarchaeia</taxon>
        <taxon>Candidatus Altarchaeales</taxon>
        <taxon>Candidatus Altarchaeaceae</taxon>
        <taxon>Candidatus Altarchaeum</taxon>
    </lineage>
</organism>
<protein>
    <recommendedName>
        <fullName evidence="3">Fibronectin type-III domain-containing protein</fullName>
    </recommendedName>
</protein>
<evidence type="ECO:0000313" key="2">
    <source>
        <dbReference type="Proteomes" id="UP000768163"/>
    </source>
</evidence>
<sequence>DTVNVSFKINSSVTGNWNVKILVNGVYTNYSLNFTISNKTDTKPPGVNLLPLQNITENTALVLWNASDAGINASGLKKYKIYYYDTDTVFGIYNLTYVIDKKEEIKEFMNRTFYGTPGHTYCFWVEAYDRAENYNISNKECVTLSRYDIFDTVEMLEYLSGERSQLIHTQEYYKFVGSGDINLLDVFALIDKIVT</sequence>